<reference evidence="2 3" key="1">
    <citation type="journal article" date="2012" name="Appl. Environ. Microbiol.">
        <title>Short-read sequencing for genomic analysis of the brown rot fungus Fibroporia radiculosa.</title>
        <authorList>
            <person name="Tang J.D."/>
            <person name="Perkins A.D."/>
            <person name="Sonstegard T.S."/>
            <person name="Schroeder S.G."/>
            <person name="Burgess S.C."/>
            <person name="Diehl S.V."/>
        </authorList>
    </citation>
    <scope>NUCLEOTIDE SEQUENCE [LARGE SCALE GENOMIC DNA]</scope>
    <source>
        <strain evidence="2 3">TFFH 294</strain>
    </source>
</reference>
<dbReference type="Gene3D" id="3.40.50.720">
    <property type="entry name" value="NAD(P)-binding Rossmann-like Domain"/>
    <property type="match status" value="1"/>
</dbReference>
<dbReference type="PANTHER" id="PTHR43157">
    <property type="entry name" value="PHOSPHATIDYLINOSITOL-GLYCAN BIOSYNTHESIS CLASS F PROTEIN-RELATED"/>
    <property type="match status" value="1"/>
</dbReference>
<dbReference type="SUPFAM" id="SSF51735">
    <property type="entry name" value="NAD(P)-binding Rossmann-fold domains"/>
    <property type="match status" value="1"/>
</dbReference>
<dbReference type="InterPro" id="IPR002347">
    <property type="entry name" value="SDR_fam"/>
</dbReference>
<gene>
    <name evidence="2" type="ORF">FIBRA_05136</name>
</gene>
<dbReference type="InterPro" id="IPR036291">
    <property type="entry name" value="NAD(P)-bd_dom_sf"/>
</dbReference>
<evidence type="ECO:0000313" key="3">
    <source>
        <dbReference type="Proteomes" id="UP000006352"/>
    </source>
</evidence>
<dbReference type="PRINTS" id="PR00081">
    <property type="entry name" value="GDHRDH"/>
</dbReference>
<organism evidence="2 3">
    <name type="scientific">Fibroporia radiculosa</name>
    <dbReference type="NCBI Taxonomy" id="599839"/>
    <lineage>
        <taxon>Eukaryota</taxon>
        <taxon>Fungi</taxon>
        <taxon>Dikarya</taxon>
        <taxon>Basidiomycota</taxon>
        <taxon>Agaricomycotina</taxon>
        <taxon>Agaricomycetes</taxon>
        <taxon>Polyporales</taxon>
        <taxon>Fibroporiaceae</taxon>
        <taxon>Fibroporia</taxon>
    </lineage>
</organism>
<proteinExistence type="predicted"/>
<keyword evidence="3" id="KW-1185">Reference proteome</keyword>
<dbReference type="PANTHER" id="PTHR43157:SF31">
    <property type="entry name" value="PHOSPHATIDYLINOSITOL-GLYCAN BIOSYNTHESIS CLASS F PROTEIN"/>
    <property type="match status" value="1"/>
</dbReference>
<dbReference type="RefSeq" id="XP_012182302.1">
    <property type="nucleotide sequence ID" value="XM_012326912.1"/>
</dbReference>
<keyword evidence="1" id="KW-0560">Oxidoreductase</keyword>
<dbReference type="Pfam" id="PF00106">
    <property type="entry name" value="adh_short"/>
    <property type="match status" value="1"/>
</dbReference>
<dbReference type="STRING" id="599839.J4H3C2"/>
<evidence type="ECO:0008006" key="4">
    <source>
        <dbReference type="Google" id="ProtNLM"/>
    </source>
</evidence>
<evidence type="ECO:0000256" key="1">
    <source>
        <dbReference type="ARBA" id="ARBA00023002"/>
    </source>
</evidence>
<dbReference type="HOGENOM" id="CLU_010194_44_6_1"/>
<dbReference type="Proteomes" id="UP000006352">
    <property type="component" value="Unassembled WGS sequence"/>
</dbReference>
<name>J4H3C2_9APHY</name>
<dbReference type="GO" id="GO:0016491">
    <property type="term" value="F:oxidoreductase activity"/>
    <property type="evidence" value="ECO:0007669"/>
    <property type="project" value="UniProtKB-KW"/>
</dbReference>
<dbReference type="OrthoDB" id="191139at2759"/>
<protein>
    <recommendedName>
        <fullName evidence="4">Ketoreductase (KR) domain-containing protein</fullName>
    </recommendedName>
</protein>
<evidence type="ECO:0000313" key="2">
    <source>
        <dbReference type="EMBL" id="CCM03019.1"/>
    </source>
</evidence>
<dbReference type="AlphaFoldDB" id="J4H3C2"/>
<accession>J4H3C2</accession>
<dbReference type="InParanoid" id="J4H3C2"/>
<sequence>MGFAFAKSFSPDQLPSLAGKVIIVTGGNAGIGFATIQHLARHGAKVYMGARNEERARAAIERLQAAGLGPGNGEVVWLPLDYSDPRIAKKAAESFMEQETRLDAVVNSAAMLLVPYSRTHDDIQDLMVVNYLSPFVFIRTLLPILKTTAQEPGSDVRIVNMASDGHNHAPKTRFRNVDDLNVEFKDSWLPKFNRYTLSKLMGVLYVKELQRRLNEESIPIIVMSANPGEVNTEGVQNYAHSVGPIIAPIYGFIASTLLGRPSRGAYVPVFAAVAPVVRAESQKYRGAYIKPPGQLGSCSKRGRDPELAKELWATTEKVLSDIGV</sequence>
<dbReference type="EMBL" id="HE797097">
    <property type="protein sequence ID" value="CCM03019.1"/>
    <property type="molecule type" value="Genomic_DNA"/>
</dbReference>
<dbReference type="GeneID" id="24097930"/>